<dbReference type="AlphaFoldDB" id="A0A8J3G5N8"/>
<keyword evidence="1" id="KW-0812">Transmembrane</keyword>
<dbReference type="GO" id="GO:0016740">
    <property type="term" value="F:transferase activity"/>
    <property type="evidence" value="ECO:0007669"/>
    <property type="project" value="UniProtKB-KW"/>
</dbReference>
<keyword evidence="4" id="KW-1185">Reference proteome</keyword>
<evidence type="ECO:0000313" key="3">
    <source>
        <dbReference type="EMBL" id="GHB40854.1"/>
    </source>
</evidence>
<dbReference type="PANTHER" id="PTHR43685:SF3">
    <property type="entry name" value="SLR2126 PROTEIN"/>
    <property type="match status" value="1"/>
</dbReference>
<keyword evidence="1" id="KW-0472">Membrane</keyword>
<dbReference type="InterPro" id="IPR001173">
    <property type="entry name" value="Glyco_trans_2-like"/>
</dbReference>
<name>A0A8J3G5N8_9BACT</name>
<dbReference type="EMBL" id="BMYF01000013">
    <property type="protein sequence ID" value="GHB40854.1"/>
    <property type="molecule type" value="Genomic_DNA"/>
</dbReference>
<dbReference type="Gene3D" id="3.90.550.10">
    <property type="entry name" value="Spore Coat Polysaccharide Biosynthesis Protein SpsA, Chain A"/>
    <property type="match status" value="1"/>
</dbReference>
<comment type="caution">
    <text evidence="3">The sequence shown here is derived from an EMBL/GenBank/DDBJ whole genome shotgun (WGS) entry which is preliminary data.</text>
</comment>
<keyword evidence="1" id="KW-1133">Transmembrane helix</keyword>
<evidence type="ECO:0000256" key="1">
    <source>
        <dbReference type="SAM" id="Phobius"/>
    </source>
</evidence>
<dbReference type="InterPro" id="IPR029044">
    <property type="entry name" value="Nucleotide-diphossugar_trans"/>
</dbReference>
<protein>
    <submittedName>
        <fullName evidence="3">Glycosyl transferase</fullName>
    </submittedName>
</protein>
<dbReference type="Pfam" id="PF00535">
    <property type="entry name" value="Glycos_transf_2"/>
    <property type="match status" value="1"/>
</dbReference>
<keyword evidence="3" id="KW-0808">Transferase</keyword>
<evidence type="ECO:0000259" key="2">
    <source>
        <dbReference type="Pfam" id="PF00535"/>
    </source>
</evidence>
<feature type="transmembrane region" description="Helical" evidence="1">
    <location>
        <begin position="237"/>
        <end position="255"/>
    </location>
</feature>
<dbReference type="RefSeq" id="WP_189582327.1">
    <property type="nucleotide sequence ID" value="NZ_BMYF01000013.1"/>
</dbReference>
<evidence type="ECO:0000313" key="4">
    <source>
        <dbReference type="Proteomes" id="UP000642809"/>
    </source>
</evidence>
<accession>A0A8J3G5N8</accession>
<feature type="domain" description="Glycosyltransferase 2-like" evidence="2">
    <location>
        <begin position="4"/>
        <end position="168"/>
    </location>
</feature>
<organism evidence="3 4">
    <name type="scientific">Mongoliitalea lutea</name>
    <dbReference type="NCBI Taxonomy" id="849756"/>
    <lineage>
        <taxon>Bacteria</taxon>
        <taxon>Pseudomonadati</taxon>
        <taxon>Bacteroidota</taxon>
        <taxon>Cytophagia</taxon>
        <taxon>Cytophagales</taxon>
        <taxon>Cyclobacteriaceae</taxon>
        <taxon>Mongoliitalea</taxon>
    </lineage>
</organism>
<sequence length="317" mass="36080">MFFSIIIPVYNRPDEIRELLESLRLQEIANFEVIVMDDGSENTCESIVRAFEKELEVTYQWIENIGQGFARNRGAALAKGDYFIFFDSDCIIPADYLTKVAKAIRERRLDAFGGPDAAHENFSILQKAMDYAMTSFWTTGGIRGKLQDPSKFQARGYNMGFSREVFQKTGGFIDPNQGEDIELSIRIKKAGFTLELIADAFVYHKRKSGILPFIRQGFSFGRNRVNVSTYHPEAIKLVHLLPLAFLLFCLSMLVMPWLSLMLFYLQLLVFSFWLGLIFYGATIQYNNPIVGLLAIPLAIAQLSAYAKGLAWAWLRKS</sequence>
<feature type="transmembrane region" description="Helical" evidence="1">
    <location>
        <begin position="262"/>
        <end position="283"/>
    </location>
</feature>
<gene>
    <name evidence="3" type="ORF">GCM10008106_22470</name>
</gene>
<dbReference type="Proteomes" id="UP000642809">
    <property type="component" value="Unassembled WGS sequence"/>
</dbReference>
<feature type="transmembrane region" description="Helical" evidence="1">
    <location>
        <begin position="289"/>
        <end position="314"/>
    </location>
</feature>
<dbReference type="InterPro" id="IPR050834">
    <property type="entry name" value="Glycosyltransf_2"/>
</dbReference>
<reference evidence="3" key="2">
    <citation type="submission" date="2020-09" db="EMBL/GenBank/DDBJ databases">
        <authorList>
            <person name="Sun Q."/>
            <person name="Kim S."/>
        </authorList>
    </citation>
    <scope>NUCLEOTIDE SEQUENCE</scope>
    <source>
        <strain evidence="3">KCTC 23224</strain>
    </source>
</reference>
<dbReference type="SUPFAM" id="SSF53448">
    <property type="entry name" value="Nucleotide-diphospho-sugar transferases"/>
    <property type="match status" value="1"/>
</dbReference>
<dbReference type="PANTHER" id="PTHR43685">
    <property type="entry name" value="GLYCOSYLTRANSFERASE"/>
    <property type="match status" value="1"/>
</dbReference>
<reference evidence="3" key="1">
    <citation type="journal article" date="2014" name="Int. J. Syst. Evol. Microbiol.">
        <title>Complete genome sequence of Corynebacterium casei LMG S-19264T (=DSM 44701T), isolated from a smear-ripened cheese.</title>
        <authorList>
            <consortium name="US DOE Joint Genome Institute (JGI-PGF)"/>
            <person name="Walter F."/>
            <person name="Albersmeier A."/>
            <person name="Kalinowski J."/>
            <person name="Ruckert C."/>
        </authorList>
    </citation>
    <scope>NUCLEOTIDE SEQUENCE</scope>
    <source>
        <strain evidence="3">KCTC 23224</strain>
    </source>
</reference>
<proteinExistence type="predicted"/>